<gene>
    <name evidence="11" type="ORF">D9613_005004</name>
</gene>
<dbReference type="InterPro" id="IPR050314">
    <property type="entry name" value="Glycosyl_Hydrlase_18"/>
</dbReference>
<proteinExistence type="inferred from homology"/>
<dbReference type="SUPFAM" id="SSF54556">
    <property type="entry name" value="Chitinase insertion domain"/>
    <property type="match status" value="1"/>
</dbReference>
<feature type="signal peptide" evidence="9">
    <location>
        <begin position="1"/>
        <end position="20"/>
    </location>
</feature>
<dbReference type="InterPro" id="IPR029070">
    <property type="entry name" value="Chitinase_insertion_sf"/>
</dbReference>
<evidence type="ECO:0000256" key="2">
    <source>
        <dbReference type="ARBA" id="ARBA00022801"/>
    </source>
</evidence>
<evidence type="ECO:0000256" key="3">
    <source>
        <dbReference type="ARBA" id="ARBA00023024"/>
    </source>
</evidence>
<dbReference type="PROSITE" id="PS01095">
    <property type="entry name" value="GH18_1"/>
    <property type="match status" value="1"/>
</dbReference>
<keyword evidence="9" id="KW-0732">Signal</keyword>
<dbReference type="PANTHER" id="PTHR11177">
    <property type="entry name" value="CHITINASE"/>
    <property type="match status" value="1"/>
</dbReference>
<dbReference type="PROSITE" id="PS51910">
    <property type="entry name" value="GH18_2"/>
    <property type="match status" value="1"/>
</dbReference>
<reference evidence="11 12" key="1">
    <citation type="submission" date="2019-12" db="EMBL/GenBank/DDBJ databases">
        <authorList>
            <person name="Floudas D."/>
            <person name="Bentzer J."/>
            <person name="Ahren D."/>
            <person name="Johansson T."/>
            <person name="Persson P."/>
            <person name="Tunlid A."/>
        </authorList>
    </citation>
    <scope>NUCLEOTIDE SEQUENCE [LARGE SCALE GENOMIC DNA]</scope>
    <source>
        <strain evidence="11 12">CBS 102.39</strain>
    </source>
</reference>
<dbReference type="GO" id="GO:0008843">
    <property type="term" value="F:endochitinase activity"/>
    <property type="evidence" value="ECO:0007669"/>
    <property type="project" value="UniProtKB-EC"/>
</dbReference>
<comment type="catalytic activity">
    <reaction evidence="1">
        <text>Random endo-hydrolysis of N-acetyl-beta-D-glucosaminide (1-&gt;4)-beta-linkages in chitin and chitodextrins.</text>
        <dbReference type="EC" id="3.2.1.14"/>
    </reaction>
</comment>
<keyword evidence="4" id="KW-0119">Carbohydrate metabolism</keyword>
<name>A0A8H4VRF1_9AGAR</name>
<dbReference type="InterPro" id="IPR001579">
    <property type="entry name" value="Glyco_hydro_18_chit_AS"/>
</dbReference>
<keyword evidence="6" id="KW-0624">Polysaccharide degradation</keyword>
<dbReference type="GO" id="GO:0008061">
    <property type="term" value="F:chitin binding"/>
    <property type="evidence" value="ECO:0007669"/>
    <property type="project" value="InterPro"/>
</dbReference>
<dbReference type="InterPro" id="IPR011583">
    <property type="entry name" value="Chitinase_II/V-like_cat"/>
</dbReference>
<dbReference type="GO" id="GO:0006032">
    <property type="term" value="P:chitin catabolic process"/>
    <property type="evidence" value="ECO:0007669"/>
    <property type="project" value="UniProtKB-KW"/>
</dbReference>
<evidence type="ECO:0000313" key="11">
    <source>
        <dbReference type="EMBL" id="KAF4619663.1"/>
    </source>
</evidence>
<sequence>MGKLLALSLVCVSLAQGSWALQATSTGSEPKVASAWYAGWHADAGFPLSKVSWSKYTHLTYSFAETTSDVHTLDLSGSNPDLLPQFVSEAHKNGVKALVSIGGWTGSTGFSLNVGSEKNRTAFVKTVTDLAKKYNLDGLDFDWEYPANQGIGCNAINANDTANFLSFLQKLRKDPLGAKLTLSAAVATSPFIGPDGNPLSDVSGFAKVLDYIGIMNYDIWGPWSTAVGPNAPLNDTCAAPENQAASAVSAVRAWHKAGIPLNQIVLGVAAYGHSFRVRKADAFVKGSTTQLAAYPAFDASDPPTGDAWDDGAGVDECGNPTTPGGDVDFWGLIDLGYLKTDGTPKPGIPFRYDACSQTPYVYNATTEIMVSFDNAQSFAAKGKFIKDTKLRGFATWEAGGDFNDILLDSIRKGAGFC</sequence>
<evidence type="ECO:0000313" key="12">
    <source>
        <dbReference type="Proteomes" id="UP000521872"/>
    </source>
</evidence>
<evidence type="ECO:0000256" key="9">
    <source>
        <dbReference type="SAM" id="SignalP"/>
    </source>
</evidence>
<keyword evidence="3" id="KW-0146">Chitin degradation</keyword>
<protein>
    <recommendedName>
        <fullName evidence="10">GH18 domain-containing protein</fullName>
    </recommendedName>
</protein>
<dbReference type="SMART" id="SM00636">
    <property type="entry name" value="Glyco_18"/>
    <property type="match status" value="1"/>
</dbReference>
<feature type="chain" id="PRO_5034007503" description="GH18 domain-containing protein" evidence="9">
    <location>
        <begin position="21"/>
        <end position="417"/>
    </location>
</feature>
<dbReference type="InterPro" id="IPR001223">
    <property type="entry name" value="Glyco_hydro18_cat"/>
</dbReference>
<dbReference type="AlphaFoldDB" id="A0A8H4VRF1"/>
<keyword evidence="12" id="KW-1185">Reference proteome</keyword>
<evidence type="ECO:0000256" key="7">
    <source>
        <dbReference type="RuleBase" id="RU000489"/>
    </source>
</evidence>
<organism evidence="11 12">
    <name type="scientific">Agrocybe pediades</name>
    <dbReference type="NCBI Taxonomy" id="84607"/>
    <lineage>
        <taxon>Eukaryota</taxon>
        <taxon>Fungi</taxon>
        <taxon>Dikarya</taxon>
        <taxon>Basidiomycota</taxon>
        <taxon>Agaricomycotina</taxon>
        <taxon>Agaricomycetes</taxon>
        <taxon>Agaricomycetidae</taxon>
        <taxon>Agaricales</taxon>
        <taxon>Agaricineae</taxon>
        <taxon>Strophariaceae</taxon>
        <taxon>Agrocybe</taxon>
    </lineage>
</organism>
<feature type="domain" description="GH18" evidence="10">
    <location>
        <begin position="31"/>
        <end position="417"/>
    </location>
</feature>
<accession>A0A8H4VRF1</accession>
<dbReference type="GO" id="GO:0000272">
    <property type="term" value="P:polysaccharide catabolic process"/>
    <property type="evidence" value="ECO:0007669"/>
    <property type="project" value="UniProtKB-KW"/>
</dbReference>
<comment type="caution">
    <text evidence="11">The sequence shown here is derived from an EMBL/GenBank/DDBJ whole genome shotgun (WGS) entry which is preliminary data.</text>
</comment>
<comment type="similarity">
    <text evidence="8">Belongs to the glycosyl hydrolase 18 family.</text>
</comment>
<evidence type="ECO:0000256" key="5">
    <source>
        <dbReference type="ARBA" id="ARBA00023295"/>
    </source>
</evidence>
<dbReference type="InterPro" id="IPR017853">
    <property type="entry name" value="GH"/>
</dbReference>
<dbReference type="SUPFAM" id="SSF51445">
    <property type="entry name" value="(Trans)glycosidases"/>
    <property type="match status" value="1"/>
</dbReference>
<dbReference type="Pfam" id="PF00704">
    <property type="entry name" value="Glyco_hydro_18"/>
    <property type="match status" value="1"/>
</dbReference>
<dbReference type="GO" id="GO:0005576">
    <property type="term" value="C:extracellular region"/>
    <property type="evidence" value="ECO:0007669"/>
    <property type="project" value="TreeGrafter"/>
</dbReference>
<dbReference type="Proteomes" id="UP000521872">
    <property type="component" value="Unassembled WGS sequence"/>
</dbReference>
<evidence type="ECO:0000256" key="8">
    <source>
        <dbReference type="RuleBase" id="RU004453"/>
    </source>
</evidence>
<dbReference type="Gene3D" id="3.20.20.80">
    <property type="entry name" value="Glycosidases"/>
    <property type="match status" value="1"/>
</dbReference>
<evidence type="ECO:0000256" key="1">
    <source>
        <dbReference type="ARBA" id="ARBA00000822"/>
    </source>
</evidence>
<dbReference type="EMBL" id="JAACJL010000016">
    <property type="protein sequence ID" value="KAF4619663.1"/>
    <property type="molecule type" value="Genomic_DNA"/>
</dbReference>
<dbReference type="PANTHER" id="PTHR11177:SF392">
    <property type="entry name" value="HAP41P"/>
    <property type="match status" value="1"/>
</dbReference>
<dbReference type="Gene3D" id="3.10.50.10">
    <property type="match status" value="1"/>
</dbReference>
<evidence type="ECO:0000256" key="6">
    <source>
        <dbReference type="ARBA" id="ARBA00023326"/>
    </source>
</evidence>
<evidence type="ECO:0000259" key="10">
    <source>
        <dbReference type="PROSITE" id="PS51910"/>
    </source>
</evidence>
<keyword evidence="5 7" id="KW-0326">Glycosidase</keyword>
<keyword evidence="2 7" id="KW-0378">Hydrolase</keyword>
<evidence type="ECO:0000256" key="4">
    <source>
        <dbReference type="ARBA" id="ARBA00023277"/>
    </source>
</evidence>